<protein>
    <submittedName>
        <fullName evidence="1">Uncharacterized protein</fullName>
    </submittedName>
</protein>
<gene>
    <name evidence="1" type="ORF">EYC80_004040</name>
</gene>
<accession>A0A5N6KLI5</accession>
<dbReference type="EMBL" id="VIGI01000001">
    <property type="protein sequence ID" value="KAB8304674.1"/>
    <property type="molecule type" value="Genomic_DNA"/>
</dbReference>
<evidence type="ECO:0000313" key="2">
    <source>
        <dbReference type="Proteomes" id="UP000326757"/>
    </source>
</evidence>
<comment type="caution">
    <text evidence="1">The sequence shown here is derived from an EMBL/GenBank/DDBJ whole genome shotgun (WGS) entry which is preliminary data.</text>
</comment>
<dbReference type="Proteomes" id="UP000326757">
    <property type="component" value="Unassembled WGS sequence"/>
</dbReference>
<reference evidence="1 2" key="1">
    <citation type="submission" date="2019-06" db="EMBL/GenBank/DDBJ databases">
        <title>Genome Sequence of the Brown Rot Fungal Pathogen Monilinia laxa.</title>
        <authorList>
            <person name="De Miccolis Angelini R.M."/>
            <person name="Landi L."/>
            <person name="Abate D."/>
            <person name="Pollastro S."/>
            <person name="Romanazzi G."/>
            <person name="Faretra F."/>
        </authorList>
    </citation>
    <scope>NUCLEOTIDE SEQUENCE [LARGE SCALE GENOMIC DNA]</scope>
    <source>
        <strain evidence="1 2">Mlax316</strain>
    </source>
</reference>
<sequence>MRKQQNQGLPASEVPKSNEAVLGSLPTVISIPVFSSFIQRYRSVSNTRNLFENRCTQQEILITTCSEFVLQIQSLQEV</sequence>
<proteinExistence type="predicted"/>
<dbReference type="AlphaFoldDB" id="A0A5N6KLI5"/>
<name>A0A5N6KLI5_MONLA</name>
<organism evidence="1 2">
    <name type="scientific">Monilinia laxa</name>
    <name type="common">Brown rot fungus</name>
    <name type="synonym">Sclerotinia laxa</name>
    <dbReference type="NCBI Taxonomy" id="61186"/>
    <lineage>
        <taxon>Eukaryota</taxon>
        <taxon>Fungi</taxon>
        <taxon>Dikarya</taxon>
        <taxon>Ascomycota</taxon>
        <taxon>Pezizomycotina</taxon>
        <taxon>Leotiomycetes</taxon>
        <taxon>Helotiales</taxon>
        <taxon>Sclerotiniaceae</taxon>
        <taxon>Monilinia</taxon>
    </lineage>
</organism>
<evidence type="ECO:0000313" key="1">
    <source>
        <dbReference type="EMBL" id="KAB8304674.1"/>
    </source>
</evidence>
<keyword evidence="2" id="KW-1185">Reference proteome</keyword>